<dbReference type="Proteomes" id="UP000305546">
    <property type="component" value="Unassembled WGS sequence"/>
</dbReference>
<keyword evidence="1" id="KW-0472">Membrane</keyword>
<dbReference type="EMBL" id="VDFW01000041">
    <property type="protein sequence ID" value="TNC20665.1"/>
    <property type="molecule type" value="Genomic_DNA"/>
</dbReference>
<accession>A0A5C4LTB7</accession>
<evidence type="ECO:0000256" key="1">
    <source>
        <dbReference type="SAM" id="Phobius"/>
    </source>
</evidence>
<feature type="transmembrane region" description="Helical" evidence="1">
    <location>
        <begin position="40"/>
        <end position="61"/>
    </location>
</feature>
<sequence length="160" mass="16530">MASAARVLKYLSFGLVAFYAVFGCAFIIGEVLTDPGGLRGVLLTLSWLVPMAALVVCAALWPRMATNLLTIAAAIVALFILIDLAFDIVHEDDVGPVGAIAAFAVAVPLGVLGLRRPVHAGWLLVLVGAPLLASLHGSAMAVAVPVVLVGGLYLLAGYRK</sequence>
<evidence type="ECO:0000313" key="2">
    <source>
        <dbReference type="EMBL" id="TNC20665.1"/>
    </source>
</evidence>
<organism evidence="2 3">
    <name type="scientific">Amycolatopsis alkalitolerans</name>
    <dbReference type="NCBI Taxonomy" id="2547244"/>
    <lineage>
        <taxon>Bacteria</taxon>
        <taxon>Bacillati</taxon>
        <taxon>Actinomycetota</taxon>
        <taxon>Actinomycetes</taxon>
        <taxon>Pseudonocardiales</taxon>
        <taxon>Pseudonocardiaceae</taxon>
        <taxon>Amycolatopsis</taxon>
    </lineage>
</organism>
<evidence type="ECO:0000313" key="3">
    <source>
        <dbReference type="Proteomes" id="UP000305546"/>
    </source>
</evidence>
<feature type="transmembrane region" description="Helical" evidence="1">
    <location>
        <begin position="121"/>
        <end position="154"/>
    </location>
</feature>
<keyword evidence="3" id="KW-1185">Reference proteome</keyword>
<protein>
    <submittedName>
        <fullName evidence="2">Uncharacterized protein</fullName>
    </submittedName>
</protein>
<keyword evidence="1" id="KW-1133">Transmembrane helix</keyword>
<gene>
    <name evidence="2" type="ORF">FG385_30320</name>
</gene>
<proteinExistence type="predicted"/>
<keyword evidence="1" id="KW-0812">Transmembrane</keyword>
<feature type="transmembrane region" description="Helical" evidence="1">
    <location>
        <begin position="68"/>
        <end position="88"/>
    </location>
</feature>
<reference evidence="2 3" key="1">
    <citation type="submission" date="2019-06" db="EMBL/GenBank/DDBJ databases">
        <title>Amycolatopsis alkalitolerans sp. nov., isolated from Gastrodia elata Blume.</title>
        <authorList>
            <person name="Narsing Rao M.P."/>
            <person name="Li W.J."/>
        </authorList>
    </citation>
    <scope>NUCLEOTIDE SEQUENCE [LARGE SCALE GENOMIC DNA]</scope>
    <source>
        <strain evidence="2 3">SYSUP0005</strain>
    </source>
</reference>
<dbReference type="PROSITE" id="PS51257">
    <property type="entry name" value="PROKAR_LIPOPROTEIN"/>
    <property type="match status" value="1"/>
</dbReference>
<name>A0A5C4LTB7_9PSEU</name>
<dbReference type="AlphaFoldDB" id="A0A5C4LTB7"/>
<dbReference type="RefSeq" id="WP_139100232.1">
    <property type="nucleotide sequence ID" value="NZ_VDFW01000041.1"/>
</dbReference>
<feature type="transmembrane region" description="Helical" evidence="1">
    <location>
        <begin position="7"/>
        <end position="28"/>
    </location>
</feature>
<comment type="caution">
    <text evidence="2">The sequence shown here is derived from an EMBL/GenBank/DDBJ whole genome shotgun (WGS) entry which is preliminary data.</text>
</comment>
<feature type="transmembrane region" description="Helical" evidence="1">
    <location>
        <begin position="94"/>
        <end position="114"/>
    </location>
</feature>
<dbReference type="OrthoDB" id="4945188at2"/>